<keyword evidence="1" id="KW-0812">Transmembrane</keyword>
<evidence type="ECO:0000313" key="2">
    <source>
        <dbReference type="EMBL" id="OGD04373.1"/>
    </source>
</evidence>
<sequence length="123" mass="14094">MKLKKILDKLLEIYFLGMGVFFVFGSVVSFFVFLSQKVEVGLITPVKTLVFGLLFLYSGVSLMRKKAHGYQYCLLALAIVFLVSTLHRLFFVTSFRLERVDFNNLLLFGIPFLVTLLSNKLEI</sequence>
<organism evidence="2 3">
    <name type="scientific">Candidatus Amesbacteria bacterium RIFCSPLOWO2_01_FULL_48_25</name>
    <dbReference type="NCBI Taxonomy" id="1797259"/>
    <lineage>
        <taxon>Bacteria</taxon>
        <taxon>Candidatus Amesiibacteriota</taxon>
    </lineage>
</organism>
<protein>
    <submittedName>
        <fullName evidence="2">Uncharacterized protein</fullName>
    </submittedName>
</protein>
<accession>A0A1F4ZDK2</accession>
<keyword evidence="1" id="KW-0472">Membrane</keyword>
<proteinExistence type="predicted"/>
<dbReference type="Proteomes" id="UP000177080">
    <property type="component" value="Unassembled WGS sequence"/>
</dbReference>
<comment type="caution">
    <text evidence="2">The sequence shown here is derived from an EMBL/GenBank/DDBJ whole genome shotgun (WGS) entry which is preliminary data.</text>
</comment>
<reference evidence="2 3" key="1">
    <citation type="journal article" date="2016" name="Nat. Commun.">
        <title>Thousands of microbial genomes shed light on interconnected biogeochemical processes in an aquifer system.</title>
        <authorList>
            <person name="Anantharaman K."/>
            <person name="Brown C.T."/>
            <person name="Hug L.A."/>
            <person name="Sharon I."/>
            <person name="Castelle C.J."/>
            <person name="Probst A.J."/>
            <person name="Thomas B.C."/>
            <person name="Singh A."/>
            <person name="Wilkins M.J."/>
            <person name="Karaoz U."/>
            <person name="Brodie E.L."/>
            <person name="Williams K.H."/>
            <person name="Hubbard S.S."/>
            <person name="Banfield J.F."/>
        </authorList>
    </citation>
    <scope>NUCLEOTIDE SEQUENCE [LARGE SCALE GENOMIC DNA]</scope>
</reference>
<feature type="transmembrane region" description="Helical" evidence="1">
    <location>
        <begin position="40"/>
        <end position="60"/>
    </location>
</feature>
<evidence type="ECO:0000313" key="3">
    <source>
        <dbReference type="Proteomes" id="UP000177080"/>
    </source>
</evidence>
<gene>
    <name evidence="2" type="ORF">A2989_05055</name>
</gene>
<name>A0A1F4ZDK2_9BACT</name>
<dbReference type="EMBL" id="MEXN01000001">
    <property type="protein sequence ID" value="OGD04373.1"/>
    <property type="molecule type" value="Genomic_DNA"/>
</dbReference>
<feature type="transmembrane region" description="Helical" evidence="1">
    <location>
        <begin position="12"/>
        <end position="34"/>
    </location>
</feature>
<dbReference type="AlphaFoldDB" id="A0A1F4ZDK2"/>
<keyword evidence="1" id="KW-1133">Transmembrane helix</keyword>
<feature type="transmembrane region" description="Helical" evidence="1">
    <location>
        <begin position="72"/>
        <end position="90"/>
    </location>
</feature>
<evidence type="ECO:0000256" key="1">
    <source>
        <dbReference type="SAM" id="Phobius"/>
    </source>
</evidence>